<sequence length="59" mass="6386">MVSRENKVVGGFVVVALVLTYGGFWLTDLPSEILLGTLIFAGVIAPMVVNNYLDTRESV</sequence>
<dbReference type="InterPro" id="IPR058293">
    <property type="entry name" value="DUF7987"/>
</dbReference>
<proteinExistence type="predicted"/>
<organism evidence="2 3">
    <name type="scientific">Natronobacterium texcoconense</name>
    <dbReference type="NCBI Taxonomy" id="1095778"/>
    <lineage>
        <taxon>Archaea</taxon>
        <taxon>Methanobacteriati</taxon>
        <taxon>Methanobacteriota</taxon>
        <taxon>Stenosarchaea group</taxon>
        <taxon>Halobacteria</taxon>
        <taxon>Halobacteriales</taxon>
        <taxon>Natrialbaceae</taxon>
        <taxon>Natronobacterium</taxon>
    </lineage>
</organism>
<name>A0A1H0ZRW7_NATTX</name>
<gene>
    <name evidence="2" type="ORF">SAMN04489842_0407</name>
</gene>
<feature type="transmembrane region" description="Helical" evidence="1">
    <location>
        <begin position="7"/>
        <end position="27"/>
    </location>
</feature>
<evidence type="ECO:0000313" key="3">
    <source>
        <dbReference type="Proteomes" id="UP000198848"/>
    </source>
</evidence>
<dbReference type="OrthoDB" id="328361at2157"/>
<dbReference type="Pfam" id="PF25949">
    <property type="entry name" value="DUF7987"/>
    <property type="match status" value="1"/>
</dbReference>
<keyword evidence="3" id="KW-1185">Reference proteome</keyword>
<dbReference type="RefSeq" id="WP_090376585.1">
    <property type="nucleotide sequence ID" value="NZ_FNLC01000001.1"/>
</dbReference>
<reference evidence="3" key="1">
    <citation type="submission" date="2016-10" db="EMBL/GenBank/DDBJ databases">
        <authorList>
            <person name="Varghese N."/>
            <person name="Submissions S."/>
        </authorList>
    </citation>
    <scope>NUCLEOTIDE SEQUENCE [LARGE SCALE GENOMIC DNA]</scope>
    <source>
        <strain evidence="3">DSM 24767</strain>
    </source>
</reference>
<protein>
    <submittedName>
        <fullName evidence="2">Uncharacterized protein</fullName>
    </submittedName>
</protein>
<evidence type="ECO:0000256" key="1">
    <source>
        <dbReference type="SAM" id="Phobius"/>
    </source>
</evidence>
<accession>A0A1H0ZRW7</accession>
<dbReference type="Proteomes" id="UP000198848">
    <property type="component" value="Unassembled WGS sequence"/>
</dbReference>
<keyword evidence="1" id="KW-0472">Membrane</keyword>
<dbReference type="AlphaFoldDB" id="A0A1H0ZRW7"/>
<dbReference type="EMBL" id="FNLC01000001">
    <property type="protein sequence ID" value="SDQ30143.1"/>
    <property type="molecule type" value="Genomic_DNA"/>
</dbReference>
<dbReference type="STRING" id="1095778.SAMN04489842_0407"/>
<evidence type="ECO:0000313" key="2">
    <source>
        <dbReference type="EMBL" id="SDQ30143.1"/>
    </source>
</evidence>
<keyword evidence="1" id="KW-0812">Transmembrane</keyword>
<feature type="transmembrane region" description="Helical" evidence="1">
    <location>
        <begin position="33"/>
        <end position="53"/>
    </location>
</feature>
<keyword evidence="1" id="KW-1133">Transmembrane helix</keyword>